<dbReference type="Proteomes" id="UP000199527">
    <property type="component" value="Unassembled WGS sequence"/>
</dbReference>
<name>A0A1G8KNU0_9GAMM</name>
<sequence>MQRMIVALLPIDSPVLPQGRRELRMVTPGQSRVVAEHFRNQLPLVACVQREDGHPLPCYPIAAVVEILDFHLLDDGCLSVVVEGQRKFTVSQAWAEPDGVWMGQGFVMNNWPSLPMSPRFELLSEALLKLFDARPELGELYADKRLSDACWVGQRWLEILPLLEQDTQELLQSPDCQRTLNFILSLIIKPELYSFPSR</sequence>
<dbReference type="RefSeq" id="WP_090361206.1">
    <property type="nucleotide sequence ID" value="NZ_FNEM01000001.1"/>
</dbReference>
<gene>
    <name evidence="1" type="ORF">SAMN04488540_101437</name>
</gene>
<dbReference type="InterPro" id="IPR015947">
    <property type="entry name" value="PUA-like_sf"/>
</dbReference>
<evidence type="ECO:0000313" key="2">
    <source>
        <dbReference type="Proteomes" id="UP000199527"/>
    </source>
</evidence>
<dbReference type="GO" id="GO:0008233">
    <property type="term" value="F:peptidase activity"/>
    <property type="evidence" value="ECO:0007669"/>
    <property type="project" value="UniProtKB-KW"/>
</dbReference>
<dbReference type="Gene3D" id="2.30.130.40">
    <property type="entry name" value="LON domain-like"/>
    <property type="match status" value="1"/>
</dbReference>
<dbReference type="GO" id="GO:0006508">
    <property type="term" value="P:proteolysis"/>
    <property type="evidence" value="ECO:0007669"/>
    <property type="project" value="UniProtKB-KW"/>
</dbReference>
<reference evidence="2" key="1">
    <citation type="submission" date="2016-10" db="EMBL/GenBank/DDBJ databases">
        <authorList>
            <person name="Varghese N."/>
            <person name="Submissions S."/>
        </authorList>
    </citation>
    <scope>NUCLEOTIDE SEQUENCE [LARGE SCALE GENOMIC DNA]</scope>
    <source>
        <strain evidence="2">DSM 23317</strain>
    </source>
</reference>
<keyword evidence="1" id="KW-0645">Protease</keyword>
<keyword evidence="1" id="KW-0378">Hydrolase</keyword>
<evidence type="ECO:0000313" key="1">
    <source>
        <dbReference type="EMBL" id="SDI45046.1"/>
    </source>
</evidence>
<dbReference type="OrthoDB" id="8558970at2"/>
<dbReference type="AlphaFoldDB" id="A0A1G8KNU0"/>
<keyword evidence="2" id="KW-1185">Reference proteome</keyword>
<protein>
    <submittedName>
        <fullName evidence="1">Lon protease N-terminal domain-containing protein</fullName>
    </submittedName>
</protein>
<dbReference type="Gene3D" id="1.10.4060.10">
    <property type="entry name" value="BPP1347 like domain"/>
    <property type="match status" value="1"/>
</dbReference>
<dbReference type="InterPro" id="IPR046336">
    <property type="entry name" value="Lon_prtase_N_sf"/>
</dbReference>
<accession>A0A1G8KNU0</accession>
<proteinExistence type="predicted"/>
<organism evidence="1 2">
    <name type="scientific">Ferrimonas sediminum</name>
    <dbReference type="NCBI Taxonomy" id="718193"/>
    <lineage>
        <taxon>Bacteria</taxon>
        <taxon>Pseudomonadati</taxon>
        <taxon>Pseudomonadota</taxon>
        <taxon>Gammaproteobacteria</taxon>
        <taxon>Alteromonadales</taxon>
        <taxon>Ferrimonadaceae</taxon>
        <taxon>Ferrimonas</taxon>
    </lineage>
</organism>
<dbReference type="EMBL" id="FNEM01000001">
    <property type="protein sequence ID" value="SDI45046.1"/>
    <property type="molecule type" value="Genomic_DNA"/>
</dbReference>
<dbReference type="SUPFAM" id="SSF88697">
    <property type="entry name" value="PUA domain-like"/>
    <property type="match status" value="1"/>
</dbReference>